<protein>
    <submittedName>
        <fullName evidence="2">Uncharacterized protein</fullName>
    </submittedName>
</protein>
<comment type="caution">
    <text evidence="2">The sequence shown here is derived from an EMBL/GenBank/DDBJ whole genome shotgun (WGS) entry which is preliminary data.</text>
</comment>
<evidence type="ECO:0000313" key="2">
    <source>
        <dbReference type="EMBL" id="THU63152.1"/>
    </source>
</evidence>
<proteinExistence type="predicted"/>
<name>A0A4S8JP80_MUSBA</name>
<dbReference type="EMBL" id="PYDT01000004">
    <property type="protein sequence ID" value="THU63152.1"/>
    <property type="molecule type" value="Genomic_DNA"/>
</dbReference>
<dbReference type="Proteomes" id="UP000317650">
    <property type="component" value="Chromosome 1"/>
</dbReference>
<accession>A0A4S8JP80</accession>
<evidence type="ECO:0000313" key="3">
    <source>
        <dbReference type="Proteomes" id="UP000317650"/>
    </source>
</evidence>
<feature type="compositionally biased region" description="Polar residues" evidence="1">
    <location>
        <begin position="32"/>
        <end position="47"/>
    </location>
</feature>
<evidence type="ECO:0000256" key="1">
    <source>
        <dbReference type="SAM" id="MobiDB-lite"/>
    </source>
</evidence>
<sequence length="182" mass="19984">MLSDVLYGTRSYEAGNVASTKTSTRSHEFGSGPNQTGVGSGKPSRNQLGHGRDLGSAHILARRGLAQSRSLWLRGRRGSAQSCVAPCGPVRAGAAQNLKRPRSPADSPSCDQHLRLTSAGFIPLQARPVLTPGFSPQRLWSPFLLESRSDPLLRLNQTVFFGEKYQEKEDMECDKQTQDWYI</sequence>
<keyword evidence="3" id="KW-1185">Reference proteome</keyword>
<organism evidence="2 3">
    <name type="scientific">Musa balbisiana</name>
    <name type="common">Banana</name>
    <dbReference type="NCBI Taxonomy" id="52838"/>
    <lineage>
        <taxon>Eukaryota</taxon>
        <taxon>Viridiplantae</taxon>
        <taxon>Streptophyta</taxon>
        <taxon>Embryophyta</taxon>
        <taxon>Tracheophyta</taxon>
        <taxon>Spermatophyta</taxon>
        <taxon>Magnoliopsida</taxon>
        <taxon>Liliopsida</taxon>
        <taxon>Zingiberales</taxon>
        <taxon>Musaceae</taxon>
        <taxon>Musa</taxon>
    </lineage>
</organism>
<gene>
    <name evidence="2" type="ORF">C4D60_Mb01t12700</name>
</gene>
<feature type="region of interest" description="Disordered" evidence="1">
    <location>
        <begin position="17"/>
        <end position="51"/>
    </location>
</feature>
<dbReference type="AlphaFoldDB" id="A0A4S8JP80"/>
<reference evidence="2 3" key="1">
    <citation type="journal article" date="2019" name="Nat. Plants">
        <title>Genome sequencing of Musa balbisiana reveals subgenome evolution and function divergence in polyploid bananas.</title>
        <authorList>
            <person name="Yao X."/>
        </authorList>
    </citation>
    <scope>NUCLEOTIDE SEQUENCE [LARGE SCALE GENOMIC DNA]</scope>
    <source>
        <strain evidence="3">cv. DH-PKW</strain>
        <tissue evidence="2">Leaves</tissue>
    </source>
</reference>